<gene>
    <name evidence="1" type="primary">yncL</name>
    <name evidence="1" type="ORF">J4730_07255</name>
</gene>
<dbReference type="AlphaFoldDB" id="A0A939NI41"/>
<name>A0A939NI41_KLEPN</name>
<comment type="caution">
    <text evidence="1">The sequence shown here is derived from an EMBL/GenBank/DDBJ whole genome shotgun (WGS) entry which is preliminary data.</text>
</comment>
<evidence type="ECO:0000313" key="2">
    <source>
        <dbReference type="Proteomes" id="UP000664002"/>
    </source>
</evidence>
<organism evidence="1 2">
    <name type="scientific">Klebsiella pneumoniae</name>
    <dbReference type="NCBI Taxonomy" id="573"/>
    <lineage>
        <taxon>Bacteria</taxon>
        <taxon>Pseudomonadati</taxon>
        <taxon>Pseudomonadota</taxon>
        <taxon>Gammaproteobacteria</taxon>
        <taxon>Enterobacterales</taxon>
        <taxon>Enterobacteriaceae</taxon>
        <taxon>Klebsiella/Raoultella group</taxon>
        <taxon>Klebsiella</taxon>
        <taxon>Klebsiella pneumoniae complex</taxon>
    </lineage>
</organism>
<sequence length="70" mass="7667">MDVSSKTVVMINVCAAFALISLLSVDLAGFNHLIQQRNLKAAPKAAFTREQQSCYLAVGRRGLTARQLPY</sequence>
<proteinExistence type="predicted"/>
<protein>
    <submittedName>
        <fullName evidence="1">Stress response membrane protein YncL</fullName>
    </submittedName>
</protein>
<dbReference type="Proteomes" id="UP000664002">
    <property type="component" value="Unassembled WGS sequence"/>
</dbReference>
<accession>A0A939NI41</accession>
<reference evidence="1" key="1">
    <citation type="submission" date="2021-03" db="EMBL/GenBank/DDBJ databases">
        <title>Molecular epidemiology and mechanisms of colistin and carbapenem resistance in Enterobacteriaceae from clinical isolates, the environment and porcine samples in Pretoria, South Africa.</title>
        <authorList>
            <person name="Bogoshi D."/>
            <person name="Mbelle N.M."/>
            <person name="Naidoo V."/>
            <person name="Osei Sekyere J."/>
        </authorList>
    </citation>
    <scope>NUCLEOTIDE SEQUENCE</scope>
    <source>
        <strain evidence="1">C027</strain>
    </source>
</reference>
<evidence type="ECO:0000313" key="1">
    <source>
        <dbReference type="EMBL" id="MBO1997269.1"/>
    </source>
</evidence>
<dbReference type="InterPro" id="IPR049611">
    <property type="entry name" value="YncL"/>
</dbReference>
<dbReference type="NCBIfam" id="NF000537">
    <property type="entry name" value="YncL"/>
    <property type="match status" value="1"/>
</dbReference>
<dbReference type="EMBL" id="JAGETM010000003">
    <property type="protein sequence ID" value="MBO1997269.1"/>
    <property type="molecule type" value="Genomic_DNA"/>
</dbReference>